<feature type="transmembrane region" description="Helical" evidence="1">
    <location>
        <begin position="51"/>
        <end position="70"/>
    </location>
</feature>
<reference evidence="4" key="1">
    <citation type="submission" date="2017-05" db="EMBL/GenBank/DDBJ databases">
        <authorList>
            <person name="Lin X."/>
        </authorList>
    </citation>
    <scope>NUCLEOTIDE SEQUENCE [LARGE SCALE GENOMIC DNA]</scope>
    <source>
        <strain evidence="4">JLT2012</strain>
    </source>
</reference>
<evidence type="ECO:0000259" key="2">
    <source>
        <dbReference type="Pfam" id="PF07969"/>
    </source>
</evidence>
<keyword evidence="1" id="KW-0812">Transmembrane</keyword>
<dbReference type="CDD" id="cd01300">
    <property type="entry name" value="YtcJ_like"/>
    <property type="match status" value="1"/>
</dbReference>
<accession>A0A219B6U8</accession>
<dbReference type="EMBL" id="NFZT01000001">
    <property type="protein sequence ID" value="OWV33508.1"/>
    <property type="molecule type" value="Genomic_DNA"/>
</dbReference>
<feature type="domain" description="Amidohydrolase 3" evidence="2">
    <location>
        <begin position="124"/>
        <end position="600"/>
    </location>
</feature>
<dbReference type="InterPro" id="IPR013108">
    <property type="entry name" value="Amidohydro_3"/>
</dbReference>
<dbReference type="InterPro" id="IPR011059">
    <property type="entry name" value="Metal-dep_hydrolase_composite"/>
</dbReference>
<dbReference type="SUPFAM" id="SSF51556">
    <property type="entry name" value="Metallo-dependent hydrolases"/>
    <property type="match status" value="1"/>
</dbReference>
<dbReference type="Gene3D" id="3.20.20.140">
    <property type="entry name" value="Metal-dependent hydrolases"/>
    <property type="match status" value="1"/>
</dbReference>
<sequence>MPKLEAASGRQPAFADRFDQPASARARIWARAGARARTPAIECDLRDFRPALPLAALAFLAAAALFLALLPAGPAAARTIIVNANGYTFDGIGRLQHFTTLIIGDDGRVEGTRDAGDAYPDGTVIDADGATLLPGLIDAHGHVMGLGESLLSLDLSGTSSLEQALEALRAYADANPDLPWITGRGWNQVTYGMADFPTAADLDAVVRDRPVVLERVDGHATWANSEALARAGITAATPDPDGGHIVRLPDGSPAGVLVDTASAPLKAAIPAPTAMQRAARLQAALAVMAKAGMTAAADMGTAPEDFAIMRQFAEEGRLTARIASYSAGMDALAQIAPDGPTGWMYRDRLGLLGVKLYVDGALGSRGAALLAPYSDAPGTSGLFITSGATLRNRMALAAQQGHQLAVHAIGDAANREVLDSLADIQDYVPLSRPRIEHAQVIAPEDIARFSGLGVIASVQPTHATSDKAMAEDRIGADRLEGAYAWRTLASSGARLALGSDFPVEPVPPLYGLHAAVTREDRAGQPPGGWIAEESLQPGEALAGFTTGAAYAMQLEGSVGTLSPGKWADFVLLSGDPVAGDPEEIWSLQVLETWVAGERVYRADQ</sequence>
<dbReference type="OrthoDB" id="9811399at2"/>
<dbReference type="SUPFAM" id="SSF51338">
    <property type="entry name" value="Composite domain of metallo-dependent hydrolases"/>
    <property type="match status" value="1"/>
</dbReference>
<dbReference type="RefSeq" id="WP_088712281.1">
    <property type="nucleotide sequence ID" value="NZ_NFZT01000001.1"/>
</dbReference>
<dbReference type="Pfam" id="PF07969">
    <property type="entry name" value="Amidohydro_3"/>
    <property type="match status" value="1"/>
</dbReference>
<keyword evidence="3" id="KW-0378">Hydrolase</keyword>
<comment type="caution">
    <text evidence="3">The sequence shown here is derived from an EMBL/GenBank/DDBJ whole genome shotgun (WGS) entry which is preliminary data.</text>
</comment>
<dbReference type="Gene3D" id="3.10.310.70">
    <property type="match status" value="1"/>
</dbReference>
<dbReference type="AlphaFoldDB" id="A0A219B6U8"/>
<dbReference type="GO" id="GO:0016810">
    <property type="term" value="F:hydrolase activity, acting on carbon-nitrogen (but not peptide) bonds"/>
    <property type="evidence" value="ECO:0007669"/>
    <property type="project" value="InterPro"/>
</dbReference>
<name>A0A219B6U8_9SPHN</name>
<dbReference type="InterPro" id="IPR033932">
    <property type="entry name" value="YtcJ-like"/>
</dbReference>
<protein>
    <submittedName>
        <fullName evidence="3">Amidohydrolase</fullName>
    </submittedName>
</protein>
<evidence type="ECO:0000313" key="3">
    <source>
        <dbReference type="EMBL" id="OWV33508.1"/>
    </source>
</evidence>
<keyword evidence="1" id="KW-0472">Membrane</keyword>
<evidence type="ECO:0000313" key="4">
    <source>
        <dbReference type="Proteomes" id="UP000198462"/>
    </source>
</evidence>
<evidence type="ECO:0000256" key="1">
    <source>
        <dbReference type="SAM" id="Phobius"/>
    </source>
</evidence>
<keyword evidence="1" id="KW-1133">Transmembrane helix</keyword>
<dbReference type="Gene3D" id="2.30.40.10">
    <property type="entry name" value="Urease, subunit C, domain 1"/>
    <property type="match status" value="1"/>
</dbReference>
<dbReference type="InterPro" id="IPR032466">
    <property type="entry name" value="Metal_Hydrolase"/>
</dbReference>
<dbReference type="Proteomes" id="UP000198462">
    <property type="component" value="Unassembled WGS sequence"/>
</dbReference>
<keyword evidence="4" id="KW-1185">Reference proteome</keyword>
<dbReference type="PANTHER" id="PTHR22642:SF2">
    <property type="entry name" value="PROTEIN LONG AFTER FAR-RED 3"/>
    <property type="match status" value="1"/>
</dbReference>
<dbReference type="PANTHER" id="PTHR22642">
    <property type="entry name" value="IMIDAZOLONEPROPIONASE"/>
    <property type="match status" value="1"/>
</dbReference>
<organism evidence="3 4">
    <name type="scientific">Pacificimonas flava</name>
    <dbReference type="NCBI Taxonomy" id="1234595"/>
    <lineage>
        <taxon>Bacteria</taxon>
        <taxon>Pseudomonadati</taxon>
        <taxon>Pseudomonadota</taxon>
        <taxon>Alphaproteobacteria</taxon>
        <taxon>Sphingomonadales</taxon>
        <taxon>Sphingosinicellaceae</taxon>
        <taxon>Pacificimonas</taxon>
    </lineage>
</organism>
<proteinExistence type="predicted"/>
<gene>
    <name evidence="3" type="ORF">B5C34_08575</name>
</gene>